<dbReference type="EMBL" id="AMZH03008276">
    <property type="protein sequence ID" value="RRT59300.1"/>
    <property type="molecule type" value="Genomic_DNA"/>
</dbReference>
<protein>
    <submittedName>
        <fullName evidence="2">Uncharacterized protein</fullName>
    </submittedName>
</protein>
<evidence type="ECO:0000313" key="3">
    <source>
        <dbReference type="Proteomes" id="UP000287651"/>
    </source>
</evidence>
<comment type="caution">
    <text evidence="2">The sequence shown here is derived from an EMBL/GenBank/DDBJ whole genome shotgun (WGS) entry which is preliminary data.</text>
</comment>
<evidence type="ECO:0000313" key="2">
    <source>
        <dbReference type="EMBL" id="RRT59300.1"/>
    </source>
</evidence>
<feature type="region of interest" description="Disordered" evidence="1">
    <location>
        <begin position="76"/>
        <end position="98"/>
    </location>
</feature>
<evidence type="ECO:0000256" key="1">
    <source>
        <dbReference type="SAM" id="MobiDB-lite"/>
    </source>
</evidence>
<accession>A0A426Z5N8</accession>
<sequence>MVGRTTRPVCATHTGRYAMSAPKQLLVQQNALEHQQVQQLVLNNPCFLVCLKIHIGSQKEMEIGKQVVELYQAQEQEQGTKEYGDDGHGDDGGGARNEDYDLDLVEELDLVNQYFLHYSRNVEEKRKDVFALLYQIQYDLGQGFLQKNSELFEPTPSTLAGRAADSQLQV</sequence>
<dbReference type="AlphaFoldDB" id="A0A426Z5N8"/>
<proteinExistence type="predicted"/>
<reference evidence="2 3" key="1">
    <citation type="journal article" date="2014" name="Agronomy (Basel)">
        <title>A Draft Genome Sequence for Ensete ventricosum, the Drought-Tolerant Tree Against Hunger.</title>
        <authorList>
            <person name="Harrison J."/>
            <person name="Moore K.A."/>
            <person name="Paszkiewicz K."/>
            <person name="Jones T."/>
            <person name="Grant M."/>
            <person name="Ambacheew D."/>
            <person name="Muzemil S."/>
            <person name="Studholme D.J."/>
        </authorList>
    </citation>
    <scope>NUCLEOTIDE SEQUENCE [LARGE SCALE GENOMIC DNA]</scope>
</reference>
<gene>
    <name evidence="2" type="ORF">B296_00045953</name>
</gene>
<organism evidence="2 3">
    <name type="scientific">Ensete ventricosum</name>
    <name type="common">Abyssinian banana</name>
    <name type="synonym">Musa ensete</name>
    <dbReference type="NCBI Taxonomy" id="4639"/>
    <lineage>
        <taxon>Eukaryota</taxon>
        <taxon>Viridiplantae</taxon>
        <taxon>Streptophyta</taxon>
        <taxon>Embryophyta</taxon>
        <taxon>Tracheophyta</taxon>
        <taxon>Spermatophyta</taxon>
        <taxon>Magnoliopsida</taxon>
        <taxon>Liliopsida</taxon>
        <taxon>Zingiberales</taxon>
        <taxon>Musaceae</taxon>
        <taxon>Ensete</taxon>
    </lineage>
</organism>
<feature type="compositionally biased region" description="Basic and acidic residues" evidence="1">
    <location>
        <begin position="78"/>
        <end position="98"/>
    </location>
</feature>
<dbReference type="Proteomes" id="UP000287651">
    <property type="component" value="Unassembled WGS sequence"/>
</dbReference>
<name>A0A426Z5N8_ENSVE</name>